<evidence type="ECO:0000256" key="2">
    <source>
        <dbReference type="ARBA" id="ARBA00010869"/>
    </source>
</evidence>
<comment type="similarity">
    <text evidence="2">Belongs to the serine/threonine dehydratase family.</text>
</comment>
<evidence type="ECO:0000313" key="6">
    <source>
        <dbReference type="EMBL" id="SEI11931.1"/>
    </source>
</evidence>
<dbReference type="Proteomes" id="UP000182272">
    <property type="component" value="Chromosome I"/>
</dbReference>
<dbReference type="RefSeq" id="WP_010444767.1">
    <property type="nucleotide sequence ID" value="NZ_CP087202.1"/>
</dbReference>
<dbReference type="NCBIfam" id="NF005454">
    <property type="entry name" value="PRK07048.1"/>
    <property type="match status" value="1"/>
</dbReference>
<dbReference type="GO" id="GO:0000287">
    <property type="term" value="F:magnesium ion binding"/>
    <property type="evidence" value="ECO:0007669"/>
    <property type="project" value="TreeGrafter"/>
</dbReference>
<keyword evidence="3" id="KW-0663">Pyridoxal phosphate</keyword>
<dbReference type="InterPro" id="IPR001926">
    <property type="entry name" value="TrpB-like_PALP"/>
</dbReference>
<gene>
    <name evidence="6" type="ORF">SAMN05216581_2386</name>
</gene>
<evidence type="ECO:0000256" key="4">
    <source>
        <dbReference type="ARBA" id="ARBA00023239"/>
    </source>
</evidence>
<comment type="cofactor">
    <cofactor evidence="1">
        <name>pyridoxal 5'-phosphate</name>
        <dbReference type="ChEBI" id="CHEBI:597326"/>
    </cofactor>
</comment>
<evidence type="ECO:0000313" key="7">
    <source>
        <dbReference type="Proteomes" id="UP000182272"/>
    </source>
</evidence>
<dbReference type="PANTHER" id="PTHR43050">
    <property type="entry name" value="SERINE / THREONINE RACEMASE FAMILY MEMBER"/>
    <property type="match status" value="1"/>
</dbReference>
<evidence type="ECO:0000259" key="5">
    <source>
        <dbReference type="Pfam" id="PF00291"/>
    </source>
</evidence>
<keyword evidence="4" id="KW-0456">Lyase</keyword>
<feature type="domain" description="Tryptophan synthase beta chain-like PALP" evidence="5">
    <location>
        <begin position="21"/>
        <end position="308"/>
    </location>
</feature>
<organism evidence="6 7">
    <name type="scientific">Pseudomonas asplenii</name>
    <dbReference type="NCBI Taxonomy" id="53407"/>
    <lineage>
        <taxon>Bacteria</taxon>
        <taxon>Pseudomonadati</taxon>
        <taxon>Pseudomonadota</taxon>
        <taxon>Gammaproteobacteria</taxon>
        <taxon>Pseudomonadales</taxon>
        <taxon>Pseudomonadaceae</taxon>
        <taxon>Pseudomonas</taxon>
    </lineage>
</organism>
<sequence>MSEPSLPTAQDVQAAAIRLKGQVRRTPVFTSSTLDNWLQSRIHFKCEQFQRMGAFKIRGALNALMRLDASARQRGVVAYSSGNHAQGIALAARELGIPAVIVMPSDAPATKKAATIGYGAAVVEYNRHTEDRLAIARQLQQEHDYTFIPPFDHPDVIAGQGTAALELFEEVGQLDVLLVPVGGGGLIAGTALIASSLAPDCQIIGVEPEAGNDAQRSLRTGSLVTIPTPITIADGAQSQSLGKLTFPIIRERVSDIVTVTDDELLGAMAFLAERMNLVVEPTGCLAAAAAFKMREQLRGKQVGVILSGGNVDLEHYAQLLLQPPRHVANP</sequence>
<dbReference type="Gene3D" id="3.40.50.1100">
    <property type="match status" value="2"/>
</dbReference>
<evidence type="ECO:0000256" key="1">
    <source>
        <dbReference type="ARBA" id="ARBA00001933"/>
    </source>
</evidence>
<dbReference type="GO" id="GO:0005524">
    <property type="term" value="F:ATP binding"/>
    <property type="evidence" value="ECO:0007669"/>
    <property type="project" value="TreeGrafter"/>
</dbReference>
<evidence type="ECO:0000256" key="3">
    <source>
        <dbReference type="ARBA" id="ARBA00022898"/>
    </source>
</evidence>
<dbReference type="OrthoDB" id="9811476at2"/>
<accession>A0A1H6NAL0</accession>
<dbReference type="GO" id="GO:0018114">
    <property type="term" value="F:threonine racemase activity"/>
    <property type="evidence" value="ECO:0007669"/>
    <property type="project" value="TreeGrafter"/>
</dbReference>
<dbReference type="InterPro" id="IPR036052">
    <property type="entry name" value="TrpB-like_PALP_sf"/>
</dbReference>
<dbReference type="PANTHER" id="PTHR43050:SF1">
    <property type="entry name" value="SERINE RACEMASE"/>
    <property type="match status" value="1"/>
</dbReference>
<dbReference type="GO" id="GO:0008721">
    <property type="term" value="F:D-serine ammonia-lyase activity"/>
    <property type="evidence" value="ECO:0007669"/>
    <property type="project" value="TreeGrafter"/>
</dbReference>
<protein>
    <submittedName>
        <fullName evidence="6">Threonine dehydratase</fullName>
    </submittedName>
</protein>
<dbReference type="EMBL" id="LT629972">
    <property type="protein sequence ID" value="SEI11931.1"/>
    <property type="molecule type" value="Genomic_DNA"/>
</dbReference>
<dbReference type="GO" id="GO:0003941">
    <property type="term" value="F:L-serine ammonia-lyase activity"/>
    <property type="evidence" value="ECO:0007669"/>
    <property type="project" value="TreeGrafter"/>
</dbReference>
<dbReference type="Pfam" id="PF00291">
    <property type="entry name" value="PALP"/>
    <property type="match status" value="1"/>
</dbReference>
<reference evidence="6 7" key="1">
    <citation type="submission" date="2016-10" db="EMBL/GenBank/DDBJ databases">
        <authorList>
            <person name="de Groot N.N."/>
        </authorList>
    </citation>
    <scope>NUCLEOTIDE SEQUENCE [LARGE SCALE GENOMIC DNA]</scope>
    <source>
        <strain evidence="6 7">LMG 2158</strain>
    </source>
</reference>
<dbReference type="GO" id="GO:0030378">
    <property type="term" value="F:serine racemase activity"/>
    <property type="evidence" value="ECO:0007669"/>
    <property type="project" value="TreeGrafter"/>
</dbReference>
<dbReference type="FunFam" id="3.40.50.1100:FF:000007">
    <property type="entry name" value="L-threonine dehydratase catabolic TdcB"/>
    <property type="match status" value="1"/>
</dbReference>
<dbReference type="CDD" id="cd01562">
    <property type="entry name" value="Thr-dehyd"/>
    <property type="match status" value="1"/>
</dbReference>
<dbReference type="GO" id="GO:0030170">
    <property type="term" value="F:pyridoxal phosphate binding"/>
    <property type="evidence" value="ECO:0007669"/>
    <property type="project" value="TreeGrafter"/>
</dbReference>
<name>A0A1H6NAL0_9PSED</name>
<dbReference type="AlphaFoldDB" id="A0A1H6NAL0"/>
<dbReference type="SUPFAM" id="SSF53686">
    <property type="entry name" value="Tryptophan synthase beta subunit-like PLP-dependent enzymes"/>
    <property type="match status" value="1"/>
</dbReference>
<proteinExistence type="inferred from homology"/>
<dbReference type="FunFam" id="3.40.50.1100:FF:000005">
    <property type="entry name" value="Threonine dehydratase catabolic"/>
    <property type="match status" value="1"/>
</dbReference>